<dbReference type="Proteomes" id="UP000799772">
    <property type="component" value="Unassembled WGS sequence"/>
</dbReference>
<keyword evidence="5" id="KW-1185">Reference proteome</keyword>
<dbReference type="SMART" id="SM00454">
    <property type="entry name" value="SAM"/>
    <property type="match status" value="1"/>
</dbReference>
<proteinExistence type="predicted"/>
<dbReference type="Pfam" id="PF07647">
    <property type="entry name" value="SAM_2"/>
    <property type="match status" value="1"/>
</dbReference>
<sequence length="714" mass="78484">MQLTLEQNEGRRSQTTISTYDEVATPHSARRSEFNLTVDTTNSRSMQGPVGPQLFRTSTTSSEFDFDYALQLSPVAKKEFPRVETAFQGPHTGSTVKGFPPNALAVERRQEEDESDPRTWSAEQVAFWMSQCGMDDDICDRFESHDITGAVLMDMNFEDLKEVEIRSFGKRHQLWNHICELRGGSGRVSPVPTPFQDTSSLGSRRPSKLDQCDENGVTPITPGSRRRKARKPRNPLGEPITPAESISIVAIEQLMPKPHKCARGEKCSKWKKQQKLLKRIQEEQGFPISPDKGGRIFFTGDPGNASSAPNMVPGINNHLRPTSEAIPSVVASSDLLGPGEQHAFPSALQENFLQQLQSRDPQEHVRQFLTFQHVEPPQPVPITPLESPPLEMFPAIPTLAPAQNVGPSPLTGLQCLPKLNIPRSASAQPQIESGEPRSAFSPFSPCRTAAATPVGEGGIYRFGTPASEMDIPINSAFPLSPDTRDMSRSVPPNMQFRDPITRSTSAMNYRRGASLTLPTLGEDEVFSPAGDTSSGPTAPSTAKLDPTSTGPGFPGINHAGWMKKRRTKLLRHEWADHHFRLTGTQLAMHPNSLPSSSPLDTLNIDEYAVACSSIASSKLSAKFKALSLVGNKEKGLDPAAFSFQLVPAGRPATNGDGEERRRLVKAVAGGKTHHFAVRTRDERIDWMRELMLAKALRERKDGYEVEVVGQKRSP</sequence>
<evidence type="ECO:0000259" key="2">
    <source>
        <dbReference type="PROSITE" id="PS50003"/>
    </source>
</evidence>
<dbReference type="InterPro" id="IPR013761">
    <property type="entry name" value="SAM/pointed_sf"/>
</dbReference>
<dbReference type="AlphaFoldDB" id="A0A9P4IE45"/>
<protein>
    <recommendedName>
        <fullName evidence="6">SAM and PH domain-containing protein</fullName>
    </recommendedName>
</protein>
<feature type="region of interest" description="Disordered" evidence="1">
    <location>
        <begin position="186"/>
        <end position="240"/>
    </location>
</feature>
<dbReference type="PROSITE" id="PS50003">
    <property type="entry name" value="PH_DOMAIN"/>
    <property type="match status" value="1"/>
</dbReference>
<accession>A0A9P4IE45</accession>
<dbReference type="InterPro" id="IPR011993">
    <property type="entry name" value="PH-like_dom_sf"/>
</dbReference>
<dbReference type="CDD" id="cd09535">
    <property type="entry name" value="SAM_BOI-like_fungal"/>
    <property type="match status" value="1"/>
</dbReference>
<feature type="region of interest" description="Disordered" evidence="1">
    <location>
        <begin position="520"/>
        <end position="558"/>
    </location>
</feature>
<dbReference type="EMBL" id="ML978126">
    <property type="protein sequence ID" value="KAF2099194.1"/>
    <property type="molecule type" value="Genomic_DNA"/>
</dbReference>
<dbReference type="SUPFAM" id="SSF50729">
    <property type="entry name" value="PH domain-like"/>
    <property type="match status" value="1"/>
</dbReference>
<dbReference type="InterPro" id="IPR001849">
    <property type="entry name" value="PH_domain"/>
</dbReference>
<organism evidence="4 5">
    <name type="scientific">Rhizodiscina lignyota</name>
    <dbReference type="NCBI Taxonomy" id="1504668"/>
    <lineage>
        <taxon>Eukaryota</taxon>
        <taxon>Fungi</taxon>
        <taxon>Dikarya</taxon>
        <taxon>Ascomycota</taxon>
        <taxon>Pezizomycotina</taxon>
        <taxon>Dothideomycetes</taxon>
        <taxon>Pleosporomycetidae</taxon>
        <taxon>Aulographales</taxon>
        <taxon>Rhizodiscinaceae</taxon>
        <taxon>Rhizodiscina</taxon>
    </lineage>
</organism>
<gene>
    <name evidence="4" type="ORF">NA57DRAFT_39516</name>
</gene>
<name>A0A9P4IE45_9PEZI</name>
<feature type="compositionally biased region" description="Basic residues" evidence="1">
    <location>
        <begin position="224"/>
        <end position="233"/>
    </location>
</feature>
<dbReference type="InterPro" id="IPR001660">
    <property type="entry name" value="SAM"/>
</dbReference>
<feature type="domain" description="SAM" evidence="3">
    <location>
        <begin position="120"/>
        <end position="184"/>
    </location>
</feature>
<feature type="domain" description="PH" evidence="2">
    <location>
        <begin position="555"/>
        <end position="695"/>
    </location>
</feature>
<dbReference type="OrthoDB" id="422827at2759"/>
<evidence type="ECO:0000313" key="4">
    <source>
        <dbReference type="EMBL" id="KAF2099194.1"/>
    </source>
</evidence>
<feature type="compositionally biased region" description="Polar residues" evidence="1">
    <location>
        <begin position="530"/>
        <end position="550"/>
    </location>
</feature>
<evidence type="ECO:0000256" key="1">
    <source>
        <dbReference type="SAM" id="MobiDB-lite"/>
    </source>
</evidence>
<evidence type="ECO:0008006" key="6">
    <source>
        <dbReference type="Google" id="ProtNLM"/>
    </source>
</evidence>
<dbReference type="SMART" id="SM00233">
    <property type="entry name" value="PH"/>
    <property type="match status" value="1"/>
</dbReference>
<dbReference type="SUPFAM" id="SSF47769">
    <property type="entry name" value="SAM/Pointed domain"/>
    <property type="match status" value="1"/>
</dbReference>
<reference evidence="4" key="1">
    <citation type="journal article" date="2020" name="Stud. Mycol.">
        <title>101 Dothideomycetes genomes: a test case for predicting lifestyles and emergence of pathogens.</title>
        <authorList>
            <person name="Haridas S."/>
            <person name="Albert R."/>
            <person name="Binder M."/>
            <person name="Bloem J."/>
            <person name="Labutti K."/>
            <person name="Salamov A."/>
            <person name="Andreopoulos B."/>
            <person name="Baker S."/>
            <person name="Barry K."/>
            <person name="Bills G."/>
            <person name="Bluhm B."/>
            <person name="Cannon C."/>
            <person name="Castanera R."/>
            <person name="Culley D."/>
            <person name="Daum C."/>
            <person name="Ezra D."/>
            <person name="Gonzalez J."/>
            <person name="Henrissat B."/>
            <person name="Kuo A."/>
            <person name="Liang C."/>
            <person name="Lipzen A."/>
            <person name="Lutzoni F."/>
            <person name="Magnuson J."/>
            <person name="Mondo S."/>
            <person name="Nolan M."/>
            <person name="Ohm R."/>
            <person name="Pangilinan J."/>
            <person name="Park H.-J."/>
            <person name="Ramirez L."/>
            <person name="Alfaro M."/>
            <person name="Sun H."/>
            <person name="Tritt A."/>
            <person name="Yoshinaga Y."/>
            <person name="Zwiers L.-H."/>
            <person name="Turgeon B."/>
            <person name="Goodwin S."/>
            <person name="Spatafora J."/>
            <person name="Crous P."/>
            <person name="Grigoriev I."/>
        </authorList>
    </citation>
    <scope>NUCLEOTIDE SEQUENCE</scope>
    <source>
        <strain evidence="4">CBS 133067</strain>
    </source>
</reference>
<dbReference type="Gene3D" id="2.30.29.30">
    <property type="entry name" value="Pleckstrin-homology domain (PH domain)/Phosphotyrosine-binding domain (PTB)"/>
    <property type="match status" value="1"/>
</dbReference>
<feature type="compositionally biased region" description="Polar residues" evidence="1">
    <location>
        <begin position="1"/>
        <end position="19"/>
    </location>
</feature>
<evidence type="ECO:0000259" key="3">
    <source>
        <dbReference type="PROSITE" id="PS50105"/>
    </source>
</evidence>
<dbReference type="Gene3D" id="1.10.150.50">
    <property type="entry name" value="Transcription Factor, Ets-1"/>
    <property type="match status" value="1"/>
</dbReference>
<dbReference type="PROSITE" id="PS50105">
    <property type="entry name" value="SAM_DOMAIN"/>
    <property type="match status" value="1"/>
</dbReference>
<evidence type="ECO:0000313" key="5">
    <source>
        <dbReference type="Proteomes" id="UP000799772"/>
    </source>
</evidence>
<comment type="caution">
    <text evidence="4">The sequence shown here is derived from an EMBL/GenBank/DDBJ whole genome shotgun (WGS) entry which is preliminary data.</text>
</comment>
<feature type="region of interest" description="Disordered" evidence="1">
    <location>
        <begin position="1"/>
        <end position="33"/>
    </location>
</feature>